<evidence type="ECO:0000256" key="10">
    <source>
        <dbReference type="RuleBase" id="RU000488"/>
    </source>
</evidence>
<evidence type="ECO:0000256" key="9">
    <source>
        <dbReference type="PROSITE-ProRule" id="PRU00282"/>
    </source>
</evidence>
<gene>
    <name evidence="12" type="ORF">FA09DRAFT_327153</name>
</gene>
<keyword evidence="13" id="KW-1185">Reference proteome</keyword>
<keyword evidence="6" id="KW-1133">Transmembrane helix</keyword>
<feature type="repeat" description="Solcar" evidence="9">
    <location>
        <begin position="307"/>
        <end position="407"/>
    </location>
</feature>
<evidence type="ECO:0000256" key="8">
    <source>
        <dbReference type="ARBA" id="ARBA00023136"/>
    </source>
</evidence>
<keyword evidence="5" id="KW-0677">Repeat</keyword>
<proteinExistence type="inferred from homology"/>
<dbReference type="InterPro" id="IPR023395">
    <property type="entry name" value="MCP_dom_sf"/>
</dbReference>
<keyword evidence="7" id="KW-0496">Mitochondrion</keyword>
<keyword evidence="4 9" id="KW-0812">Transmembrane</keyword>
<evidence type="ECO:0000313" key="13">
    <source>
        <dbReference type="Proteomes" id="UP000245946"/>
    </source>
</evidence>
<evidence type="ECO:0000256" key="4">
    <source>
        <dbReference type="ARBA" id="ARBA00022692"/>
    </source>
</evidence>
<name>A0A316ZJE6_9BASI</name>
<accession>A0A316ZJE6</accession>
<evidence type="ECO:0000256" key="5">
    <source>
        <dbReference type="ARBA" id="ARBA00022737"/>
    </source>
</evidence>
<reference evidence="12 13" key="1">
    <citation type="journal article" date="2018" name="Mol. Biol. Evol.">
        <title>Broad Genomic Sampling Reveals a Smut Pathogenic Ancestry of the Fungal Clade Ustilaginomycotina.</title>
        <authorList>
            <person name="Kijpornyongpan T."/>
            <person name="Mondo S.J."/>
            <person name="Barry K."/>
            <person name="Sandor L."/>
            <person name="Lee J."/>
            <person name="Lipzen A."/>
            <person name="Pangilinan J."/>
            <person name="LaButti K."/>
            <person name="Hainaut M."/>
            <person name="Henrissat B."/>
            <person name="Grigoriev I.V."/>
            <person name="Spatafora J.W."/>
            <person name="Aime M.C."/>
        </authorList>
    </citation>
    <scope>NUCLEOTIDE SEQUENCE [LARGE SCALE GENOMIC DNA]</scope>
    <source>
        <strain evidence="12 13">MCA 4186</strain>
    </source>
</reference>
<dbReference type="GeneID" id="37268836"/>
<dbReference type="AlphaFoldDB" id="A0A316ZJE6"/>
<evidence type="ECO:0000256" key="11">
    <source>
        <dbReference type="SAM" id="MobiDB-lite"/>
    </source>
</evidence>
<dbReference type="Pfam" id="PF00153">
    <property type="entry name" value="Mito_carr"/>
    <property type="match status" value="3"/>
</dbReference>
<feature type="repeat" description="Solcar" evidence="9">
    <location>
        <begin position="186"/>
        <end position="286"/>
    </location>
</feature>
<evidence type="ECO:0000313" key="12">
    <source>
        <dbReference type="EMBL" id="PWO01195.1"/>
    </source>
</evidence>
<dbReference type="STRING" id="58919.A0A316ZJE6"/>
<dbReference type="PROSITE" id="PS50920">
    <property type="entry name" value="SOLCAR"/>
    <property type="match status" value="3"/>
</dbReference>
<evidence type="ECO:0000256" key="1">
    <source>
        <dbReference type="ARBA" id="ARBA00004225"/>
    </source>
</evidence>
<dbReference type="OrthoDB" id="2382881at2759"/>
<dbReference type="PANTHER" id="PTHR45624">
    <property type="entry name" value="MITOCHONDRIAL BASIC AMINO ACIDS TRANSPORTER-RELATED"/>
    <property type="match status" value="1"/>
</dbReference>
<dbReference type="GO" id="GO:0031966">
    <property type="term" value="C:mitochondrial membrane"/>
    <property type="evidence" value="ECO:0007669"/>
    <property type="project" value="UniProtKB-SubCell"/>
</dbReference>
<protein>
    <submittedName>
        <fullName evidence="12">Mitochondrial carrier</fullName>
    </submittedName>
</protein>
<organism evidence="12 13">
    <name type="scientific">Tilletiopsis washingtonensis</name>
    <dbReference type="NCBI Taxonomy" id="58919"/>
    <lineage>
        <taxon>Eukaryota</taxon>
        <taxon>Fungi</taxon>
        <taxon>Dikarya</taxon>
        <taxon>Basidiomycota</taxon>
        <taxon>Ustilaginomycotina</taxon>
        <taxon>Exobasidiomycetes</taxon>
        <taxon>Entylomatales</taxon>
        <taxon>Entylomatales incertae sedis</taxon>
        <taxon>Tilletiopsis</taxon>
    </lineage>
</organism>
<evidence type="ECO:0000256" key="6">
    <source>
        <dbReference type="ARBA" id="ARBA00022989"/>
    </source>
</evidence>
<sequence>MTFPGSAGLADGVSSLASGSGSSASSWSAGSSAAAAGPSSSSAGGSNSSEIPLLSALPKLVSPDDDSFIGRTSSWIGGKRMSRAEVDEMLWNYRTVFSAGSASLVSTAASFPFDSLKSRLQVKYYPSIWACGKAVMREEGMKGFFRGVWIPLITISFVRTSSFSIYVGTKDALHTRGIFTDQSLLHTAASGMTGGATSGMLISCGSAPFELVKVQRQLEYLTAVQRGLVSKVGSRYVARSGYQAALDIWRHHGGPRGFYLGFPLHICRDTIGTALYFGFYDTTRALVGRYSTGTGGRNGSAQLFGLPGPVVSFLSGSTAGIASWLLVYPVDLLKTNVQQRALSGQHPQMSGTQLFKHLMRARPPKDGASDSAVARFLRLYRGLGVSAVRSFISHGLTWMIIEGVSQRISERVGPGADGRPRQANEL</sequence>
<dbReference type="Gene3D" id="1.50.40.10">
    <property type="entry name" value="Mitochondrial carrier domain"/>
    <property type="match status" value="1"/>
</dbReference>
<evidence type="ECO:0000256" key="3">
    <source>
        <dbReference type="ARBA" id="ARBA00022448"/>
    </source>
</evidence>
<keyword evidence="8 9" id="KW-0472">Membrane</keyword>
<dbReference type="InterPro" id="IPR018108">
    <property type="entry name" value="MCP_transmembrane"/>
</dbReference>
<feature type="repeat" description="Solcar" evidence="9">
    <location>
        <begin position="94"/>
        <end position="172"/>
    </location>
</feature>
<evidence type="ECO:0000256" key="2">
    <source>
        <dbReference type="ARBA" id="ARBA00006375"/>
    </source>
</evidence>
<dbReference type="EMBL" id="KZ819283">
    <property type="protein sequence ID" value="PWO01195.1"/>
    <property type="molecule type" value="Genomic_DNA"/>
</dbReference>
<feature type="region of interest" description="Disordered" evidence="11">
    <location>
        <begin position="15"/>
        <end position="45"/>
    </location>
</feature>
<comment type="subcellular location">
    <subcellularLocation>
        <location evidence="1">Mitochondrion membrane</location>
        <topology evidence="1">Multi-pass membrane protein</topology>
    </subcellularLocation>
</comment>
<dbReference type="GO" id="GO:0022857">
    <property type="term" value="F:transmembrane transporter activity"/>
    <property type="evidence" value="ECO:0007669"/>
    <property type="project" value="TreeGrafter"/>
</dbReference>
<evidence type="ECO:0000256" key="7">
    <source>
        <dbReference type="ARBA" id="ARBA00023128"/>
    </source>
</evidence>
<dbReference type="RefSeq" id="XP_025601473.1">
    <property type="nucleotide sequence ID" value="XM_025741292.1"/>
</dbReference>
<dbReference type="PANTHER" id="PTHR45624:SF9">
    <property type="entry name" value="CARRIER PROTEIN, PUTATIVE (AFU_ORTHOLOGUE AFUA_4G06390)-RELATED"/>
    <property type="match status" value="1"/>
</dbReference>
<dbReference type="SUPFAM" id="SSF103506">
    <property type="entry name" value="Mitochondrial carrier"/>
    <property type="match status" value="1"/>
</dbReference>
<comment type="similarity">
    <text evidence="2 10">Belongs to the mitochondrial carrier (TC 2.A.29) family.</text>
</comment>
<keyword evidence="3 10" id="KW-0813">Transport</keyword>
<dbReference type="InterPro" id="IPR050567">
    <property type="entry name" value="Mitochondrial_Carrier"/>
</dbReference>
<dbReference type="Proteomes" id="UP000245946">
    <property type="component" value="Unassembled WGS sequence"/>
</dbReference>